<reference evidence="3" key="1">
    <citation type="submission" date="2015-01" db="EMBL/GenBank/DDBJ databases">
        <title>The Genome Sequence of Cladophialophora bantiana CBS 173.52.</title>
        <authorList>
            <consortium name="The Broad Institute Genomics Platform"/>
            <person name="Cuomo C."/>
            <person name="de Hoog S."/>
            <person name="Gorbushina A."/>
            <person name="Stielow B."/>
            <person name="Teixiera M."/>
            <person name="Abouelleil A."/>
            <person name="Chapman S.B."/>
            <person name="Priest M."/>
            <person name="Young S.K."/>
            <person name="Wortman J."/>
            <person name="Nusbaum C."/>
            <person name="Birren B."/>
        </authorList>
    </citation>
    <scope>NUCLEOTIDE SEQUENCE [LARGE SCALE GENOMIC DNA]</scope>
    <source>
        <strain evidence="3">CBS 173.52</strain>
    </source>
</reference>
<dbReference type="HOGENOM" id="CLU_568577_0_0_1"/>
<dbReference type="AlphaFoldDB" id="A0A0D2HEY5"/>
<dbReference type="PANTHER" id="PTHR33840:SF1">
    <property type="entry name" value="TLE1 PHOSPHOLIPASE DOMAIN-CONTAINING PROTEIN"/>
    <property type="match status" value="1"/>
</dbReference>
<accession>A0A0D2HEY5</accession>
<feature type="compositionally biased region" description="Polar residues" evidence="1">
    <location>
        <begin position="451"/>
        <end position="471"/>
    </location>
</feature>
<evidence type="ECO:0000256" key="1">
    <source>
        <dbReference type="SAM" id="MobiDB-lite"/>
    </source>
</evidence>
<organism evidence="3 4">
    <name type="scientific">Cladophialophora bantiana (strain ATCC 10958 / CBS 173.52 / CDC B-1940 / NIH 8579)</name>
    <name type="common">Xylohypha bantiana</name>
    <dbReference type="NCBI Taxonomy" id="1442370"/>
    <lineage>
        <taxon>Eukaryota</taxon>
        <taxon>Fungi</taxon>
        <taxon>Dikarya</taxon>
        <taxon>Ascomycota</taxon>
        <taxon>Pezizomycotina</taxon>
        <taxon>Eurotiomycetes</taxon>
        <taxon>Chaetothyriomycetidae</taxon>
        <taxon>Chaetothyriales</taxon>
        <taxon>Herpotrichiellaceae</taxon>
        <taxon>Cladophialophora</taxon>
    </lineage>
</organism>
<evidence type="ECO:0000259" key="2">
    <source>
        <dbReference type="Pfam" id="PF09994"/>
    </source>
</evidence>
<dbReference type="Proteomes" id="UP000053789">
    <property type="component" value="Unassembled WGS sequence"/>
</dbReference>
<dbReference type="InterPro" id="IPR018712">
    <property type="entry name" value="Tle1-like_cat"/>
</dbReference>
<sequence>MAAAPHPGGAPGPGPPQPIVLPHGAAPAAPAAPAPSRRHLIFCDGTGENAADVGPSSNLARLALSIAAQGLDGKQQICYYQQGLGTGTNNIKGIANRVFELGLGQGMDQNIQIIYSTLCPIPPPQRSAPANPPPPRYQPGDTLCFFGFSRGAATARAAADFIATVGLLQGPADPKLVSALYEEWLKVSSDNYKPPTAPELRTTRAEIECVGVFDTVQGLGVPKPVQESLRSGVPPTVNPLARKAHLLHKSIPYGFQALALHEMRDAFTPEVWSSKSAPAQRLQQTWFAGKHSDVGGAIVEGKPNSGLANAALRWMAALLTNIHIGIAVKNADLNKNLEILLGEAGQGQARIQGTLSATLTGGQTPRTPGRYAKGIEEVHVSVRNTGLLNIESMPSKPALDQLIGVAERGPNGNFVWVNKTAPSTRVNALPGAQPEEIIMEEDPTIAPQEGSAGNQTQTAPVHPLPSSSNPAGSVPRPIRR</sequence>
<dbReference type="PANTHER" id="PTHR33840">
    <property type="match status" value="1"/>
</dbReference>
<proteinExistence type="predicted"/>
<keyword evidence="4" id="KW-1185">Reference proteome</keyword>
<feature type="region of interest" description="Disordered" evidence="1">
    <location>
        <begin position="1"/>
        <end position="32"/>
    </location>
</feature>
<dbReference type="OrthoDB" id="3162439at2759"/>
<dbReference type="Pfam" id="PF09994">
    <property type="entry name" value="T6SS_Tle1-like_cat"/>
    <property type="match status" value="1"/>
</dbReference>
<gene>
    <name evidence="3" type="ORF">Z519_07803</name>
</gene>
<name>A0A0D2HEY5_CLAB1</name>
<evidence type="ECO:0000313" key="4">
    <source>
        <dbReference type="Proteomes" id="UP000053789"/>
    </source>
</evidence>
<dbReference type="EMBL" id="KN846990">
    <property type="protein sequence ID" value="KIW91833.1"/>
    <property type="molecule type" value="Genomic_DNA"/>
</dbReference>
<feature type="region of interest" description="Disordered" evidence="1">
    <location>
        <begin position="441"/>
        <end position="480"/>
    </location>
</feature>
<feature type="compositionally biased region" description="Pro residues" evidence="1">
    <location>
        <begin position="8"/>
        <end position="19"/>
    </location>
</feature>
<dbReference type="VEuPathDB" id="FungiDB:Z519_07803"/>
<feature type="domain" description="T6SS Phospholipase effector Tle1-like catalytic" evidence="2">
    <location>
        <begin position="37"/>
        <end position="316"/>
    </location>
</feature>
<dbReference type="RefSeq" id="XP_016618502.1">
    <property type="nucleotide sequence ID" value="XM_016765533.1"/>
</dbReference>
<protein>
    <recommendedName>
        <fullName evidence="2">T6SS Phospholipase effector Tle1-like catalytic domain-containing protein</fullName>
    </recommendedName>
</protein>
<dbReference type="GeneID" id="27700731"/>
<evidence type="ECO:0000313" key="3">
    <source>
        <dbReference type="EMBL" id="KIW91833.1"/>
    </source>
</evidence>